<keyword evidence="3" id="KW-1185">Reference proteome</keyword>
<proteinExistence type="predicted"/>
<comment type="caution">
    <text evidence="2">The sequence shown here is derived from an EMBL/GenBank/DDBJ whole genome shotgun (WGS) entry which is preliminary data.</text>
</comment>
<dbReference type="EMBL" id="JADOGI010000001">
    <property type="protein sequence ID" value="MBF8184208.1"/>
    <property type="molecule type" value="Genomic_DNA"/>
</dbReference>
<evidence type="ECO:0000313" key="3">
    <source>
        <dbReference type="Proteomes" id="UP000605361"/>
    </source>
</evidence>
<gene>
    <name evidence="2" type="ORF">ITP53_00275</name>
</gene>
<name>A0A931EYL9_9ACTN</name>
<organism evidence="2 3">
    <name type="scientific">Nonomuraea cypriaca</name>
    <dbReference type="NCBI Taxonomy" id="1187855"/>
    <lineage>
        <taxon>Bacteria</taxon>
        <taxon>Bacillati</taxon>
        <taxon>Actinomycetota</taxon>
        <taxon>Actinomycetes</taxon>
        <taxon>Streptosporangiales</taxon>
        <taxon>Streptosporangiaceae</taxon>
        <taxon>Nonomuraea</taxon>
    </lineage>
</organism>
<evidence type="ECO:0000256" key="1">
    <source>
        <dbReference type="SAM" id="MobiDB-lite"/>
    </source>
</evidence>
<sequence>MSWLKRLLSKDRKPFRQPGSESPADETVSKGELRDLVERFPLRSGSYVTLLPPLTGELVRAQRAGTFFATDILRGYADRLHTAIRTAIGSDEPPVPRHSLLVRAGSLAWADDPAQPAVPLQEEGFSGTRGTLIRLDERGIVPYLHLTAAARTLSGARSAAETGAQAELPDLLDQAWFLLAFWLSNSLGDGRMLDAERRLIVHLVECCSRLHVLGEEAEPPPFVLDAIDTDLVVRHFGEEWVTTAHVQMPDGEISQEGHMSTYDTGRPLHVGALLRAQLHRDTSPGDPAAEFALGRLKAEADDLTGARTALEAARSHPDWSHRAESSLKDLRPEEASMELLTIFTNWGIETRANRPPDPGSPARAQVVEIGERLHLAGGTTLMRQTHEAFRRRTDREETNWLAMIWNGIGDWQN</sequence>
<dbReference type="Proteomes" id="UP000605361">
    <property type="component" value="Unassembled WGS sequence"/>
</dbReference>
<feature type="region of interest" description="Disordered" evidence="1">
    <location>
        <begin position="8"/>
        <end position="29"/>
    </location>
</feature>
<dbReference type="AlphaFoldDB" id="A0A931EYL9"/>
<evidence type="ECO:0000313" key="2">
    <source>
        <dbReference type="EMBL" id="MBF8184208.1"/>
    </source>
</evidence>
<protein>
    <submittedName>
        <fullName evidence="2">Uncharacterized protein</fullName>
    </submittedName>
</protein>
<reference evidence="2" key="1">
    <citation type="submission" date="2020-11" db="EMBL/GenBank/DDBJ databases">
        <title>Whole-genome analyses of Nonomuraea sp. K274.</title>
        <authorList>
            <person name="Veyisoglu A."/>
        </authorList>
    </citation>
    <scope>NUCLEOTIDE SEQUENCE</scope>
    <source>
        <strain evidence="2">K274</strain>
    </source>
</reference>
<accession>A0A931EYL9</accession>
<dbReference type="RefSeq" id="WP_195893199.1">
    <property type="nucleotide sequence ID" value="NZ_JADOGI010000001.1"/>
</dbReference>